<name>X0XY61_9ZZZZ</name>
<dbReference type="AlphaFoldDB" id="X0XY61"/>
<protein>
    <recommendedName>
        <fullName evidence="1">Transposase DDE domain-containing protein</fullName>
    </recommendedName>
</protein>
<reference evidence="2" key="1">
    <citation type="journal article" date="2014" name="Front. Microbiol.">
        <title>High frequency of phylogenetically diverse reductive dehalogenase-homologous genes in deep subseafloor sedimentary metagenomes.</title>
        <authorList>
            <person name="Kawai M."/>
            <person name="Futagami T."/>
            <person name="Toyoda A."/>
            <person name="Takaki Y."/>
            <person name="Nishi S."/>
            <person name="Hori S."/>
            <person name="Arai W."/>
            <person name="Tsubouchi T."/>
            <person name="Morono Y."/>
            <person name="Uchiyama I."/>
            <person name="Ito T."/>
            <person name="Fujiyama A."/>
            <person name="Inagaki F."/>
            <person name="Takami H."/>
        </authorList>
    </citation>
    <scope>NUCLEOTIDE SEQUENCE</scope>
    <source>
        <strain evidence="2">Expedition CK06-06</strain>
    </source>
</reference>
<evidence type="ECO:0000313" key="2">
    <source>
        <dbReference type="EMBL" id="GAG29691.1"/>
    </source>
</evidence>
<proteinExistence type="predicted"/>
<feature type="domain" description="Transposase DDE" evidence="1">
    <location>
        <begin position="16"/>
        <end position="230"/>
    </location>
</feature>
<gene>
    <name evidence="2" type="ORF">S01H1_66284</name>
</gene>
<dbReference type="EMBL" id="BARS01043820">
    <property type="protein sequence ID" value="GAG29691.1"/>
    <property type="molecule type" value="Genomic_DNA"/>
</dbReference>
<comment type="caution">
    <text evidence="2">The sequence shown here is derived from an EMBL/GenBank/DDBJ whole genome shotgun (WGS) entry which is preliminary data.</text>
</comment>
<dbReference type="InterPro" id="IPR025668">
    <property type="entry name" value="Tnp_DDE_dom"/>
</dbReference>
<feature type="non-terminal residue" evidence="2">
    <location>
        <position position="231"/>
    </location>
</feature>
<sequence>MSESTTQSVLFPGLISKPVVMAFDQVHSSGDGGGLLLKAVDERLGLSAKLVDCLRDGRAPAKVRHEIVEVLRQRLFGIALGYPDCNDARVLADDPIHKMLVGRTPISGASLASQSTLSRFENGVGSGELYRLAETIADTVIDRHRRRLGRKAKIITLDFDPTDDLTHGQQEFSFYHGHYGGHCFLPLIGTIQFNREKQQSLLCAVLRPGNAGAALGLVPILERLLEKIRAA</sequence>
<dbReference type="Pfam" id="PF13701">
    <property type="entry name" value="DDE_Tnp_1_4"/>
    <property type="match status" value="1"/>
</dbReference>
<accession>X0XY61</accession>
<evidence type="ECO:0000259" key="1">
    <source>
        <dbReference type="Pfam" id="PF13701"/>
    </source>
</evidence>
<organism evidence="2">
    <name type="scientific">marine sediment metagenome</name>
    <dbReference type="NCBI Taxonomy" id="412755"/>
    <lineage>
        <taxon>unclassified sequences</taxon>
        <taxon>metagenomes</taxon>
        <taxon>ecological metagenomes</taxon>
    </lineage>
</organism>